<sequence length="97" mass="11324">MLELKDFMPINFLKKEKFTGSYQGMRFRMEKTEAEGEEKPKLGVCVWPEPYGYDATPEEEKEKILLEFDADGIAKGVDWLNEQFVSQAGRWKAVSRR</sequence>
<evidence type="ECO:0000313" key="4">
    <source>
        <dbReference type="Proteomes" id="UP001299608"/>
    </source>
</evidence>
<comment type="caution">
    <text evidence="1">The sequence shown here is derived from an EMBL/GenBank/DDBJ whole genome shotgun (WGS) entry which is preliminary data.</text>
</comment>
<evidence type="ECO:0000313" key="1">
    <source>
        <dbReference type="EMBL" id="MCG4745213.1"/>
    </source>
</evidence>
<organism evidence="1 4">
    <name type="scientific">Enterocloster aldenensis</name>
    <dbReference type="NCBI Taxonomy" id="358742"/>
    <lineage>
        <taxon>Bacteria</taxon>
        <taxon>Bacillati</taxon>
        <taxon>Bacillota</taxon>
        <taxon>Clostridia</taxon>
        <taxon>Lachnospirales</taxon>
        <taxon>Lachnospiraceae</taxon>
        <taxon>Enterocloster</taxon>
    </lineage>
</organism>
<protein>
    <recommendedName>
        <fullName evidence="5">GNAT family acetyltransferase</fullName>
    </recommendedName>
</protein>
<reference evidence="2" key="2">
    <citation type="submission" date="2020-02" db="EMBL/GenBank/DDBJ databases">
        <authorList>
            <person name="Littmann E."/>
            <person name="Sorbara M."/>
        </authorList>
    </citation>
    <scope>NUCLEOTIDE SEQUENCE</scope>
    <source>
        <strain evidence="2">MSK.1.17</strain>
    </source>
</reference>
<proteinExistence type="predicted"/>
<dbReference type="EMBL" id="JAAITT010000012">
    <property type="protein sequence ID" value="NSJ49089.1"/>
    <property type="molecule type" value="Genomic_DNA"/>
</dbReference>
<reference evidence="2 3" key="1">
    <citation type="journal article" date="2020" name="Cell Host Microbe">
        <title>Functional and Genomic Variation between Human-Derived Isolates of Lachnospiraceae Reveals Inter- and Intra-Species Diversity.</title>
        <authorList>
            <person name="Sorbara M.T."/>
            <person name="Littmann E.R."/>
            <person name="Fontana E."/>
            <person name="Moody T.U."/>
            <person name="Kohout C.E."/>
            <person name="Gjonbalaj M."/>
            <person name="Eaton V."/>
            <person name="Seok R."/>
            <person name="Leiner I.M."/>
            <person name="Pamer E.G."/>
        </authorList>
    </citation>
    <scope>NUCLEOTIDE SEQUENCE [LARGE SCALE GENOMIC DNA]</scope>
    <source>
        <strain evidence="2 3">MSK.1.17</strain>
    </source>
</reference>
<evidence type="ECO:0000313" key="3">
    <source>
        <dbReference type="Proteomes" id="UP000669239"/>
    </source>
</evidence>
<dbReference type="RefSeq" id="WP_117559888.1">
    <property type="nucleotide sequence ID" value="NZ_BAABZL010000001.1"/>
</dbReference>
<gene>
    <name evidence="2" type="ORF">G5B36_10300</name>
    <name evidence="1" type="ORF">L0N08_07305</name>
</gene>
<accession>A0AAX1SK90</accession>
<keyword evidence="3" id="KW-1185">Reference proteome</keyword>
<dbReference type="Proteomes" id="UP000669239">
    <property type="component" value="Unassembled WGS sequence"/>
</dbReference>
<reference evidence="1" key="3">
    <citation type="submission" date="2022-01" db="EMBL/GenBank/DDBJ databases">
        <title>Collection of gut derived symbiotic bacterial strains cultured from healthy donors.</title>
        <authorList>
            <person name="Lin H."/>
            <person name="Kohout C."/>
            <person name="Waligurski E."/>
            <person name="Pamer E.G."/>
        </authorList>
    </citation>
    <scope>NUCLEOTIDE SEQUENCE</scope>
    <source>
        <strain evidence="1">DFI.6.55</strain>
    </source>
</reference>
<dbReference type="AlphaFoldDB" id="A0AAX1SK90"/>
<dbReference type="Proteomes" id="UP001299608">
    <property type="component" value="Unassembled WGS sequence"/>
</dbReference>
<dbReference type="GeneID" id="97206378"/>
<evidence type="ECO:0008006" key="5">
    <source>
        <dbReference type="Google" id="ProtNLM"/>
    </source>
</evidence>
<dbReference type="EMBL" id="JAKNGE010000007">
    <property type="protein sequence ID" value="MCG4745213.1"/>
    <property type="molecule type" value="Genomic_DNA"/>
</dbReference>
<evidence type="ECO:0000313" key="2">
    <source>
        <dbReference type="EMBL" id="NSJ49089.1"/>
    </source>
</evidence>
<name>A0AAX1SK90_9FIRM</name>